<sequence>YLCIIFRSSVCYKSLDGWGNSIRAGSCSDSTSCELKVYDDGAGIYFGKARVPETDITGCLQTSMRYPSADVKENAKHLGIFESCTPKVVDDNVIELYISIDPSCSIIVKNAKVHVPITPQSTNLATNLPPKHSPEHPSEASFP</sequence>
<evidence type="ECO:0000313" key="2">
    <source>
        <dbReference type="WBParaSite" id="PS1159_v2.g14453.t1"/>
    </source>
</evidence>
<proteinExistence type="predicted"/>
<reference evidence="2" key="1">
    <citation type="submission" date="2022-11" db="UniProtKB">
        <authorList>
            <consortium name="WormBaseParasite"/>
        </authorList>
    </citation>
    <scope>IDENTIFICATION</scope>
</reference>
<accession>A0AC35F977</accession>
<protein>
    <submittedName>
        <fullName evidence="2">ZP domain-containing protein</fullName>
    </submittedName>
</protein>
<name>A0AC35F977_9BILA</name>
<dbReference type="WBParaSite" id="PS1159_v2.g14453.t1">
    <property type="protein sequence ID" value="PS1159_v2.g14453.t1"/>
    <property type="gene ID" value="PS1159_v2.g14453"/>
</dbReference>
<organism evidence="1 2">
    <name type="scientific">Panagrolaimus sp. PS1159</name>
    <dbReference type="NCBI Taxonomy" id="55785"/>
    <lineage>
        <taxon>Eukaryota</taxon>
        <taxon>Metazoa</taxon>
        <taxon>Ecdysozoa</taxon>
        <taxon>Nematoda</taxon>
        <taxon>Chromadorea</taxon>
        <taxon>Rhabditida</taxon>
        <taxon>Tylenchina</taxon>
        <taxon>Panagrolaimomorpha</taxon>
        <taxon>Panagrolaimoidea</taxon>
        <taxon>Panagrolaimidae</taxon>
        <taxon>Panagrolaimus</taxon>
    </lineage>
</organism>
<evidence type="ECO:0000313" key="1">
    <source>
        <dbReference type="Proteomes" id="UP000887580"/>
    </source>
</evidence>
<dbReference type="Proteomes" id="UP000887580">
    <property type="component" value="Unplaced"/>
</dbReference>